<dbReference type="InterPro" id="IPR019545">
    <property type="entry name" value="DM13_domain"/>
</dbReference>
<evidence type="ECO:0000313" key="4">
    <source>
        <dbReference type="Proteomes" id="UP001338309"/>
    </source>
</evidence>
<gene>
    <name evidence="3" type="ORF">Aconfl_42410</name>
</gene>
<organism evidence="3 4">
    <name type="scientific">Algoriphagus confluentis</name>
    <dbReference type="NCBI Taxonomy" id="1697556"/>
    <lineage>
        <taxon>Bacteria</taxon>
        <taxon>Pseudomonadati</taxon>
        <taxon>Bacteroidota</taxon>
        <taxon>Cytophagia</taxon>
        <taxon>Cytophagales</taxon>
        <taxon>Cyclobacteriaceae</taxon>
        <taxon>Algoriphagus</taxon>
    </lineage>
</organism>
<sequence>MKTYTLITGLLLSFILSSCGSDSATDTDPSIPDNSQEVSGTVQVIRGGNLTAQSSTNTRGMVDIVKDQQNRYFVRLSDSFTTKFSTGTVTVYLSTGQALNLNSQGSFQLVSVVGKAGEHFFALPSKPDDKFTHGIIWCGAAGIPFGFAPLN</sequence>
<feature type="signal peptide" evidence="1">
    <location>
        <begin position="1"/>
        <end position="24"/>
    </location>
</feature>
<protein>
    <recommendedName>
        <fullName evidence="2">DM13 domain-containing protein</fullName>
    </recommendedName>
</protein>
<dbReference type="PROSITE" id="PS51257">
    <property type="entry name" value="PROKAR_LIPOPROTEIN"/>
    <property type="match status" value="1"/>
</dbReference>
<comment type="caution">
    <text evidence="3">The sequence shown here is derived from an EMBL/GenBank/DDBJ whole genome shotgun (WGS) entry which is preliminary data.</text>
</comment>
<dbReference type="PROSITE" id="PS51549">
    <property type="entry name" value="DM13"/>
    <property type="match status" value="1"/>
</dbReference>
<feature type="domain" description="DM13" evidence="2">
    <location>
        <begin position="40"/>
        <end position="151"/>
    </location>
</feature>
<reference evidence="3 4" key="1">
    <citation type="submission" date="2023-08" db="EMBL/GenBank/DDBJ databases">
        <title>Draft genome sequence of Algoriphagus confluentis.</title>
        <authorList>
            <person name="Takatani N."/>
            <person name="Hosokawa M."/>
            <person name="Sawabe T."/>
        </authorList>
    </citation>
    <scope>NUCLEOTIDE SEQUENCE [LARGE SCALE GENOMIC DNA]</scope>
    <source>
        <strain evidence="3 4">NBRC 111222</strain>
    </source>
</reference>
<name>A0ABQ6PUF3_9BACT</name>
<keyword evidence="1" id="KW-0732">Signal</keyword>
<evidence type="ECO:0000256" key="1">
    <source>
        <dbReference type="SAM" id="SignalP"/>
    </source>
</evidence>
<proteinExistence type="predicted"/>
<accession>A0ABQ6PUF3</accession>
<dbReference type="EMBL" id="BTPD01000021">
    <property type="protein sequence ID" value="GMQ31596.1"/>
    <property type="molecule type" value="Genomic_DNA"/>
</dbReference>
<feature type="chain" id="PRO_5046850877" description="DM13 domain-containing protein" evidence="1">
    <location>
        <begin position="25"/>
        <end position="151"/>
    </location>
</feature>
<evidence type="ECO:0000313" key="3">
    <source>
        <dbReference type="EMBL" id="GMQ31596.1"/>
    </source>
</evidence>
<keyword evidence="4" id="KW-1185">Reference proteome</keyword>
<dbReference type="RefSeq" id="WP_338226364.1">
    <property type="nucleotide sequence ID" value="NZ_BTPD01000021.1"/>
</dbReference>
<dbReference type="Proteomes" id="UP001338309">
    <property type="component" value="Unassembled WGS sequence"/>
</dbReference>
<evidence type="ECO:0000259" key="2">
    <source>
        <dbReference type="PROSITE" id="PS51549"/>
    </source>
</evidence>